<evidence type="ECO:0000256" key="2">
    <source>
        <dbReference type="SAM" id="SignalP"/>
    </source>
</evidence>
<dbReference type="Pfam" id="PF06746">
    <property type="entry name" value="DUF1216"/>
    <property type="match status" value="1"/>
</dbReference>
<feature type="compositionally biased region" description="Low complexity" evidence="1">
    <location>
        <begin position="320"/>
        <end position="357"/>
    </location>
</feature>
<dbReference type="Proteomes" id="UP000264353">
    <property type="component" value="Chromosome A9"/>
</dbReference>
<feature type="domain" description="DUF1216" evidence="3">
    <location>
        <begin position="206"/>
        <end position="334"/>
    </location>
</feature>
<accession>A0A397XQY3</accession>
<evidence type="ECO:0000256" key="1">
    <source>
        <dbReference type="SAM" id="MobiDB-lite"/>
    </source>
</evidence>
<dbReference type="PANTHER" id="PTHR31607">
    <property type="entry name" value="DUF1216 DOMAIN-CONTAINING PROTEIN-RELATED"/>
    <property type="match status" value="1"/>
</dbReference>
<feature type="signal peptide" evidence="2">
    <location>
        <begin position="1"/>
        <end position="18"/>
    </location>
</feature>
<keyword evidence="2" id="KW-0732">Signal</keyword>
<organism evidence="4 5">
    <name type="scientific">Brassica campestris</name>
    <name type="common">Field mustard</name>
    <dbReference type="NCBI Taxonomy" id="3711"/>
    <lineage>
        <taxon>Eukaryota</taxon>
        <taxon>Viridiplantae</taxon>
        <taxon>Streptophyta</taxon>
        <taxon>Embryophyta</taxon>
        <taxon>Tracheophyta</taxon>
        <taxon>Spermatophyta</taxon>
        <taxon>Magnoliopsida</taxon>
        <taxon>eudicotyledons</taxon>
        <taxon>Gunneridae</taxon>
        <taxon>Pentapetalae</taxon>
        <taxon>rosids</taxon>
        <taxon>malvids</taxon>
        <taxon>Brassicales</taxon>
        <taxon>Brassicaceae</taxon>
        <taxon>Brassiceae</taxon>
        <taxon>Brassica</taxon>
    </lineage>
</organism>
<evidence type="ECO:0000313" key="5">
    <source>
        <dbReference type="Proteomes" id="UP000264353"/>
    </source>
</evidence>
<evidence type="ECO:0000313" key="4">
    <source>
        <dbReference type="EMBL" id="RID43447.1"/>
    </source>
</evidence>
<sequence length="367" mass="40622">MANKNVLALCLMFILVSSVFYEAQGTFLLKMYLRRKFFKRAMQFTPFACKGMTFLLHRLKGGCPATKGFKTFFSLFISYVNFIKTARVSKTTDSQLTTKADGLANAVSVLTGARKDVSNNFRETILSMGKTLIEQKKAGPQRVTYKQRKVLIVALVQWTKTVVTVVKTAVETAGKTIDTSNLGLDVDVNDLLGEKKYASKTELNTFFETLKSTMTATSKIASTDEKTFVSGVKAAAGTLNEAAETVTEKLGTSAESKQKIESSQQQLMKTFKELEDVKTKIVSESKGKTVSSTQQTELKQTLTKWEQVTTQFVETAVSSSSTSSSTQSQQIQQSHQSQQSQQSQKTQQTQQTQQIQQGSILRAQTQT</sequence>
<dbReference type="AlphaFoldDB" id="A0A397XQY3"/>
<feature type="region of interest" description="Disordered" evidence="1">
    <location>
        <begin position="320"/>
        <end position="367"/>
    </location>
</feature>
<evidence type="ECO:0000259" key="3">
    <source>
        <dbReference type="Pfam" id="PF06746"/>
    </source>
</evidence>
<feature type="chain" id="PRO_5017320141" description="DUF1216 domain-containing protein" evidence="2">
    <location>
        <begin position="19"/>
        <end position="367"/>
    </location>
</feature>
<feature type="compositionally biased region" description="Polar residues" evidence="1">
    <location>
        <begin position="358"/>
        <end position="367"/>
    </location>
</feature>
<proteinExistence type="predicted"/>
<name>A0A397XQY3_BRACM</name>
<reference evidence="4 5" key="1">
    <citation type="submission" date="2018-06" db="EMBL/GenBank/DDBJ databases">
        <title>WGS assembly of Brassica rapa FPsc.</title>
        <authorList>
            <person name="Bowman J."/>
            <person name="Kohchi T."/>
            <person name="Yamato K."/>
            <person name="Jenkins J."/>
            <person name="Shu S."/>
            <person name="Ishizaki K."/>
            <person name="Yamaoka S."/>
            <person name="Nishihama R."/>
            <person name="Nakamura Y."/>
            <person name="Berger F."/>
            <person name="Adam C."/>
            <person name="Aki S."/>
            <person name="Althoff F."/>
            <person name="Araki T."/>
            <person name="Arteaga-Vazquez M."/>
            <person name="Balasubrmanian S."/>
            <person name="Bauer D."/>
            <person name="Boehm C."/>
            <person name="Briginshaw L."/>
            <person name="Caballero-Perez J."/>
            <person name="Catarino B."/>
            <person name="Chen F."/>
            <person name="Chiyoda S."/>
            <person name="Chovatia M."/>
            <person name="Davies K."/>
            <person name="Delmans M."/>
            <person name="Demura T."/>
            <person name="Dierschke T."/>
            <person name="Dolan L."/>
            <person name="Dorantes-Acosta A."/>
            <person name="Eklund D."/>
            <person name="Florent S."/>
            <person name="Flores-Sandoval E."/>
            <person name="Fujiyama A."/>
            <person name="Fukuzawa H."/>
            <person name="Galik B."/>
            <person name="Grimanelli D."/>
            <person name="Grimwood J."/>
            <person name="Grossniklaus U."/>
            <person name="Hamada T."/>
            <person name="Haseloff J."/>
            <person name="Hetherington A."/>
            <person name="Higo A."/>
            <person name="Hirakawa Y."/>
            <person name="Hundley H."/>
            <person name="Ikeda Y."/>
            <person name="Inoue K."/>
            <person name="Inoue S."/>
            <person name="Ishida S."/>
            <person name="Jia Q."/>
            <person name="Kakita M."/>
            <person name="Kanazawa T."/>
            <person name="Kawai Y."/>
            <person name="Kawashima T."/>
            <person name="Kennedy M."/>
            <person name="Kinose K."/>
            <person name="Kinoshita T."/>
            <person name="Kohara Y."/>
            <person name="Koide E."/>
            <person name="Komatsu K."/>
            <person name="Kopischke S."/>
            <person name="Kubo M."/>
            <person name="Kyozuka J."/>
            <person name="Lagercrantz U."/>
            <person name="Lin S."/>
            <person name="Lindquist E."/>
            <person name="Lipzen A."/>
            <person name="Lu C."/>
            <person name="Luna E."/>
            <person name="Martienssen R."/>
            <person name="Minamino N."/>
            <person name="Mizutani M."/>
            <person name="Mizutani M."/>
            <person name="Mochizuki N."/>
            <person name="Monte I."/>
            <person name="Mosher R."/>
            <person name="Nagasaki H."/>
            <person name="Nakagami H."/>
            <person name="Naramoto S."/>
            <person name="Nishitani K."/>
            <person name="Ohtani M."/>
            <person name="Okamoto T."/>
            <person name="Okumura M."/>
            <person name="Phillips J."/>
            <person name="Pollak B."/>
            <person name="Reinders A."/>
            <person name="Roevekamp M."/>
            <person name="Sano R."/>
            <person name="Sawa S."/>
            <person name="Schmid M."/>
            <person name="Shirakawa M."/>
            <person name="Solano R."/>
            <person name="Spunde A."/>
            <person name="Suetsugu N."/>
            <person name="Sugano S."/>
            <person name="Sugiyama A."/>
            <person name="Sun R."/>
            <person name="Suzuki Y."/>
            <person name="Takenaka M."/>
            <person name="Takezawa D."/>
            <person name="Tomogane H."/>
            <person name="Tsuzuki M."/>
            <person name="Ueda T."/>
            <person name="Umeda M."/>
            <person name="Ward J."/>
            <person name="Watanabe Y."/>
            <person name="Yazaki K."/>
            <person name="Yokoyama R."/>
            <person name="Yoshitake Y."/>
            <person name="Yotsui I."/>
            <person name="Zachgo S."/>
            <person name="Schmutz J."/>
        </authorList>
    </citation>
    <scope>NUCLEOTIDE SEQUENCE [LARGE SCALE GENOMIC DNA]</scope>
    <source>
        <strain evidence="5">cv. B-3</strain>
    </source>
</reference>
<dbReference type="InterPro" id="IPR009605">
    <property type="entry name" value="DUF1216"/>
</dbReference>
<dbReference type="PANTHER" id="PTHR31607:SF32">
    <property type="entry name" value="DUF1216 DOMAIN-CONTAINING PROTEIN"/>
    <property type="match status" value="1"/>
</dbReference>
<protein>
    <recommendedName>
        <fullName evidence="3">DUF1216 domain-containing protein</fullName>
    </recommendedName>
</protein>
<dbReference type="EMBL" id="CM010636">
    <property type="protein sequence ID" value="RID43447.1"/>
    <property type="molecule type" value="Genomic_DNA"/>
</dbReference>
<gene>
    <name evidence="4" type="ORF">BRARA_I00309</name>
</gene>